<dbReference type="Proteomes" id="UP000424527">
    <property type="component" value="Unassembled WGS sequence"/>
</dbReference>
<accession>A0A6G0HUQ2</accession>
<evidence type="ECO:0000256" key="1">
    <source>
        <dbReference type="SAM" id="MobiDB-lite"/>
    </source>
</evidence>
<organism evidence="2 3">
    <name type="scientific">Larimichthys crocea</name>
    <name type="common">Large yellow croaker</name>
    <name type="synonym">Pseudosciaena crocea</name>
    <dbReference type="NCBI Taxonomy" id="215358"/>
    <lineage>
        <taxon>Eukaryota</taxon>
        <taxon>Metazoa</taxon>
        <taxon>Chordata</taxon>
        <taxon>Craniata</taxon>
        <taxon>Vertebrata</taxon>
        <taxon>Euteleostomi</taxon>
        <taxon>Actinopterygii</taxon>
        <taxon>Neopterygii</taxon>
        <taxon>Teleostei</taxon>
        <taxon>Neoteleostei</taxon>
        <taxon>Acanthomorphata</taxon>
        <taxon>Eupercaria</taxon>
        <taxon>Sciaenidae</taxon>
        <taxon>Larimichthys</taxon>
    </lineage>
</organism>
<feature type="region of interest" description="Disordered" evidence="1">
    <location>
        <begin position="167"/>
        <end position="192"/>
    </location>
</feature>
<evidence type="ECO:0000313" key="2">
    <source>
        <dbReference type="EMBL" id="KAE8282741.1"/>
    </source>
</evidence>
<dbReference type="EMBL" id="REGW02000018">
    <property type="protein sequence ID" value="KAE8282741.1"/>
    <property type="molecule type" value="Genomic_DNA"/>
</dbReference>
<protein>
    <submittedName>
        <fullName evidence="2">Uncharacterized protein</fullName>
    </submittedName>
</protein>
<feature type="region of interest" description="Disordered" evidence="1">
    <location>
        <begin position="1"/>
        <end position="33"/>
    </location>
</feature>
<feature type="compositionally biased region" description="Basic residues" evidence="1">
    <location>
        <begin position="167"/>
        <end position="179"/>
    </location>
</feature>
<sequence length="408" mass="45781">MSQPQSNMNQPQSNMNQPQSNMNQPQSNMNSPTVLSRNALHTTVNRHIDRLSAAQWSMLAAGTWDSDTEAILADMLMEVIHKLSRCIIKTTMSKETSTGSGTICEDDVNTALENLCAQLPGTLASALHVTPDNCESAEPLKRMVQDEVSQKVKSVLSMSTASIISGSRRRRRRKRKRKRREEEEEEEEEEKEEVVEIVVEDIEDMEVISLDTSDDVLDDVKSMHCVNSLILYKRKFTKTSEDSDDFYMITPESSFDSWPSTSSDCPSPTTARLAVNITTALFTKIARKAPQEVSQRLQEMDVNAIIKRLSDKVMSEIEIPRSAETFMKKLKKAVVDSLDKEVCPKKHLLRAALADETAFGDAIVKYLKIHLDAMLNPPPKSKADRFFSAVGNAVLKTFNWCCITPSDD</sequence>
<dbReference type="AlphaFoldDB" id="A0A6G0HUQ2"/>
<name>A0A6G0HUQ2_LARCR</name>
<gene>
    <name evidence="2" type="ORF">D5F01_LYC18130</name>
</gene>
<proteinExistence type="predicted"/>
<evidence type="ECO:0000313" key="3">
    <source>
        <dbReference type="Proteomes" id="UP000424527"/>
    </source>
</evidence>
<feature type="compositionally biased region" description="Acidic residues" evidence="1">
    <location>
        <begin position="182"/>
        <end position="192"/>
    </location>
</feature>
<comment type="caution">
    <text evidence="2">The sequence shown here is derived from an EMBL/GenBank/DDBJ whole genome shotgun (WGS) entry which is preliminary data.</text>
</comment>
<feature type="compositionally biased region" description="Low complexity" evidence="1">
    <location>
        <begin position="1"/>
        <end position="32"/>
    </location>
</feature>
<keyword evidence="3" id="KW-1185">Reference proteome</keyword>
<reference evidence="2 3" key="1">
    <citation type="submission" date="2019-07" db="EMBL/GenBank/DDBJ databases">
        <title>Chromosome genome assembly for large yellow croaker.</title>
        <authorList>
            <person name="Xiao S."/>
        </authorList>
    </citation>
    <scope>NUCLEOTIDE SEQUENCE [LARGE SCALE GENOMIC DNA]</scope>
    <source>
        <strain evidence="2">JMULYC20181020</strain>
        <tissue evidence="2">Muscle</tissue>
    </source>
</reference>